<dbReference type="GO" id="GO:0000981">
    <property type="term" value="F:DNA-binding transcription factor activity, RNA polymerase II-specific"/>
    <property type="evidence" value="ECO:0007669"/>
    <property type="project" value="TreeGrafter"/>
</dbReference>
<feature type="compositionally biased region" description="Polar residues" evidence="2">
    <location>
        <begin position="50"/>
        <end position="59"/>
    </location>
</feature>
<dbReference type="EMBL" id="UYSG01000926">
    <property type="protein sequence ID" value="VDL28855.1"/>
    <property type="molecule type" value="Genomic_DNA"/>
</dbReference>
<evidence type="ECO:0000313" key="4">
    <source>
        <dbReference type="EMBL" id="VDL28855.1"/>
    </source>
</evidence>
<accession>A0A0R3SEK9</accession>
<feature type="region of interest" description="Disordered" evidence="2">
    <location>
        <begin position="431"/>
        <end position="513"/>
    </location>
</feature>
<feature type="region of interest" description="Disordered" evidence="2">
    <location>
        <begin position="543"/>
        <end position="632"/>
    </location>
</feature>
<evidence type="ECO:0000313" key="6">
    <source>
        <dbReference type="WBParaSite" id="HDID_0000321301-mRNA-1"/>
    </source>
</evidence>
<dbReference type="InterPro" id="IPR046347">
    <property type="entry name" value="bZIP_sf"/>
</dbReference>
<dbReference type="AlphaFoldDB" id="A0A0R3SEK9"/>
<dbReference type="WBParaSite" id="HDID_0000321301-mRNA-1">
    <property type="protein sequence ID" value="HDID_0000321301-mRNA-1"/>
    <property type="gene ID" value="HDID_0000321301"/>
</dbReference>
<dbReference type="InterPro" id="IPR001630">
    <property type="entry name" value="Leuzip_CREB"/>
</dbReference>
<dbReference type="GO" id="GO:0005667">
    <property type="term" value="C:transcription regulator complex"/>
    <property type="evidence" value="ECO:0007669"/>
    <property type="project" value="TreeGrafter"/>
</dbReference>
<feature type="compositionally biased region" description="Polar residues" evidence="2">
    <location>
        <begin position="1"/>
        <end position="17"/>
    </location>
</feature>
<proteinExistence type="predicted"/>
<dbReference type="Gene3D" id="1.20.5.170">
    <property type="match status" value="1"/>
</dbReference>
<feature type="compositionally biased region" description="Low complexity" evidence="2">
    <location>
        <begin position="272"/>
        <end position="283"/>
    </location>
</feature>
<evidence type="ECO:0000259" key="3">
    <source>
        <dbReference type="PROSITE" id="PS50217"/>
    </source>
</evidence>
<dbReference type="PANTHER" id="PTHR45879:SF3">
    <property type="entry name" value="CYCLIC AMP RESPONSE ELEMENT-BINDING PROTEIN B"/>
    <property type="match status" value="1"/>
</dbReference>
<dbReference type="PROSITE" id="PS50217">
    <property type="entry name" value="BZIP"/>
    <property type="match status" value="1"/>
</dbReference>
<dbReference type="GO" id="GO:0000978">
    <property type="term" value="F:RNA polymerase II cis-regulatory region sequence-specific DNA binding"/>
    <property type="evidence" value="ECO:0007669"/>
    <property type="project" value="TreeGrafter"/>
</dbReference>
<name>A0A0R3SEK9_HYMDI</name>
<reference evidence="4 5" key="2">
    <citation type="submission" date="2018-11" db="EMBL/GenBank/DDBJ databases">
        <authorList>
            <consortium name="Pathogen Informatics"/>
        </authorList>
    </citation>
    <scope>NUCLEOTIDE SEQUENCE [LARGE SCALE GENOMIC DNA]</scope>
</reference>
<dbReference type="STRING" id="6216.A0A0R3SEK9"/>
<organism evidence="6">
    <name type="scientific">Hymenolepis diminuta</name>
    <name type="common">Rat tapeworm</name>
    <dbReference type="NCBI Taxonomy" id="6216"/>
    <lineage>
        <taxon>Eukaryota</taxon>
        <taxon>Metazoa</taxon>
        <taxon>Spiralia</taxon>
        <taxon>Lophotrochozoa</taxon>
        <taxon>Platyhelminthes</taxon>
        <taxon>Cestoda</taxon>
        <taxon>Eucestoda</taxon>
        <taxon>Cyclophyllidea</taxon>
        <taxon>Hymenolepididae</taxon>
        <taxon>Hymenolepis</taxon>
    </lineage>
</organism>
<feature type="compositionally biased region" description="Basic residues" evidence="2">
    <location>
        <begin position="465"/>
        <end position="476"/>
    </location>
</feature>
<keyword evidence="1" id="KW-0175">Coiled coil</keyword>
<sequence>MAQSEDSIKSQTKSPNSHLPHVSGPDNSISSFDLLNSYRSAAMFLKAAADSQNPRNKSMNLPPGVVKSRYSSTSEDSVAAAAAAAAAASLIPSRQHSPSASSKFQAALAMAMAASSSPPSTCPSSSSSGHQGEHPVATAATVNEFRSSDNTQSSSLGAFFRPPHASSVTYETVDGPPGAGGGNGPNDLGFQPPSLPPNPSNSGGLTNSLPPFVGSGGQSDIPSASTCLTNAMLLPASIVNVLGQQMQSNHYHQPQSPAYLSTINTNSGGGSFSQQQQQATQGGPNQGGNEAGPPSLFPQTGGLSQQQPGPHPTHSIQSAASSADTSRYSNPGGRSTSSAALHDDSNNKREQRLLKNRQAVILLHNVVTNKLSNVIVYSVCREAARECRRKKKEYVRCLERQVNILQDQNRQLIEELQKMKALCAGAFLDPSSQQMTLQPPPLDRRNDPGSGMDFVDSASAATSNPHHHHSHPHLRKPPLSSLLSPQAPSDVAGGSNSNSFNPPGEMEVDSTSRSNELTLLKSSVSQNRQQLLLLHGLSAMKDGGVRKSEEGDYSMPGSGTSTWMSSLPEQKSKFADDEMDTRPPSSSPHIHPVKRVLKRFGNEQHRLSQQKAQQEAQQQVGTAGKPDPDKVG</sequence>
<protein>
    <submittedName>
        <fullName evidence="6">BZIP domain-containing protein</fullName>
    </submittedName>
</protein>
<dbReference type="PANTHER" id="PTHR45879">
    <property type="entry name" value="CYCLIC AMP RESPONSE ELEMENT-BINDING PROTEIN B"/>
    <property type="match status" value="1"/>
</dbReference>
<feature type="compositionally biased region" description="Polar residues" evidence="2">
    <location>
        <begin position="297"/>
        <end position="339"/>
    </location>
</feature>
<dbReference type="SUPFAM" id="SSF57959">
    <property type="entry name" value="Leucine zipper domain"/>
    <property type="match status" value="1"/>
</dbReference>
<dbReference type="CDD" id="cd14690">
    <property type="entry name" value="bZIP_CREB1"/>
    <property type="match status" value="1"/>
</dbReference>
<feature type="region of interest" description="Disordered" evidence="2">
    <location>
        <begin position="1"/>
        <end position="26"/>
    </location>
</feature>
<feature type="region of interest" description="Disordered" evidence="2">
    <location>
        <begin position="167"/>
        <end position="218"/>
    </location>
</feature>
<gene>
    <name evidence="4" type="ORF">HDID_LOCUS3211</name>
</gene>
<evidence type="ECO:0000256" key="1">
    <source>
        <dbReference type="SAM" id="Coils"/>
    </source>
</evidence>
<dbReference type="InterPro" id="IPR004827">
    <property type="entry name" value="bZIP"/>
</dbReference>
<feature type="compositionally biased region" description="Polar residues" evidence="2">
    <location>
        <begin position="249"/>
        <end position="265"/>
    </location>
</feature>
<feature type="compositionally biased region" description="Low complexity" evidence="2">
    <location>
        <begin position="115"/>
        <end position="128"/>
    </location>
</feature>
<feature type="compositionally biased region" description="Polar residues" evidence="2">
    <location>
        <begin position="557"/>
        <end position="569"/>
    </location>
</feature>
<evidence type="ECO:0000256" key="2">
    <source>
        <dbReference type="SAM" id="MobiDB-lite"/>
    </source>
</evidence>
<evidence type="ECO:0000313" key="5">
    <source>
        <dbReference type="Proteomes" id="UP000274504"/>
    </source>
</evidence>
<feature type="coiled-coil region" evidence="1">
    <location>
        <begin position="388"/>
        <end position="422"/>
    </location>
</feature>
<dbReference type="Proteomes" id="UP000274504">
    <property type="component" value="Unassembled WGS sequence"/>
</dbReference>
<feature type="region of interest" description="Disordered" evidence="2">
    <location>
        <begin position="249"/>
        <end position="346"/>
    </location>
</feature>
<dbReference type="Pfam" id="PF00170">
    <property type="entry name" value="bZIP_1"/>
    <property type="match status" value="1"/>
</dbReference>
<feature type="compositionally biased region" description="Low complexity" evidence="2">
    <location>
        <begin position="477"/>
        <end position="489"/>
    </location>
</feature>
<feature type="region of interest" description="Disordered" evidence="2">
    <location>
        <begin position="48"/>
        <end position="73"/>
    </location>
</feature>
<dbReference type="GO" id="GO:0005634">
    <property type="term" value="C:nucleus"/>
    <property type="evidence" value="ECO:0007669"/>
    <property type="project" value="InterPro"/>
</dbReference>
<feature type="domain" description="BZIP" evidence="3">
    <location>
        <begin position="381"/>
        <end position="420"/>
    </location>
</feature>
<feature type="region of interest" description="Disordered" evidence="2">
    <location>
        <begin position="115"/>
        <end position="135"/>
    </location>
</feature>
<reference evidence="6" key="1">
    <citation type="submission" date="2017-02" db="UniProtKB">
        <authorList>
            <consortium name="WormBaseParasite"/>
        </authorList>
    </citation>
    <scope>IDENTIFICATION</scope>
</reference>
<dbReference type="OrthoDB" id="5970722at2759"/>
<feature type="compositionally biased region" description="Low complexity" evidence="2">
    <location>
        <begin position="609"/>
        <end position="619"/>
    </location>
</feature>